<name>A0A974D7H3_XENLA</name>
<sequence>MQRSVASGLELEEMGSRKMKNGSGLRPDLQPFSDNGRKKNNVKHSKKCRTERPQNRILLSDSWQIECG</sequence>
<evidence type="ECO:0000313" key="3">
    <source>
        <dbReference type="Proteomes" id="UP000694892"/>
    </source>
</evidence>
<feature type="compositionally biased region" description="Basic residues" evidence="1">
    <location>
        <begin position="38"/>
        <end position="47"/>
    </location>
</feature>
<gene>
    <name evidence="2" type="ORF">XELAEV_18023922mg</name>
</gene>
<reference evidence="3" key="1">
    <citation type="journal article" date="2016" name="Nature">
        <title>Genome evolution in the allotetraploid frog Xenopus laevis.</title>
        <authorList>
            <person name="Session A.M."/>
            <person name="Uno Y."/>
            <person name="Kwon T."/>
            <person name="Chapman J.A."/>
            <person name="Toyoda A."/>
            <person name="Takahashi S."/>
            <person name="Fukui A."/>
            <person name="Hikosaka A."/>
            <person name="Suzuki A."/>
            <person name="Kondo M."/>
            <person name="van Heeringen S.J."/>
            <person name="Quigley I."/>
            <person name="Heinz S."/>
            <person name="Ogino H."/>
            <person name="Ochi H."/>
            <person name="Hellsten U."/>
            <person name="Lyons J.B."/>
            <person name="Simakov O."/>
            <person name="Putnam N."/>
            <person name="Stites J."/>
            <person name="Kuroki Y."/>
            <person name="Tanaka T."/>
            <person name="Michiue T."/>
            <person name="Watanabe M."/>
            <person name="Bogdanovic O."/>
            <person name="Lister R."/>
            <person name="Georgiou G."/>
            <person name="Paranjpe S.S."/>
            <person name="van Kruijsbergen I."/>
            <person name="Shu S."/>
            <person name="Carlson J."/>
            <person name="Kinoshita T."/>
            <person name="Ohta Y."/>
            <person name="Mawaribuchi S."/>
            <person name="Jenkins J."/>
            <person name="Grimwood J."/>
            <person name="Schmutz J."/>
            <person name="Mitros T."/>
            <person name="Mozaffari S.V."/>
            <person name="Suzuki Y."/>
            <person name="Haramoto Y."/>
            <person name="Yamamoto T.S."/>
            <person name="Takagi C."/>
            <person name="Heald R."/>
            <person name="Miller K."/>
            <person name="Haudenschild C."/>
            <person name="Kitzman J."/>
            <person name="Nakayama T."/>
            <person name="Izutsu Y."/>
            <person name="Robert J."/>
            <person name="Fortriede J."/>
            <person name="Burns K."/>
            <person name="Lotay V."/>
            <person name="Karimi K."/>
            <person name="Yasuoka Y."/>
            <person name="Dichmann D.S."/>
            <person name="Flajnik M.F."/>
            <person name="Houston D.W."/>
            <person name="Shendure J."/>
            <person name="DuPasquier L."/>
            <person name="Vize P.D."/>
            <person name="Zorn A.M."/>
            <person name="Ito M."/>
            <person name="Marcotte E.M."/>
            <person name="Wallingford J.B."/>
            <person name="Ito Y."/>
            <person name="Asashima M."/>
            <person name="Ueno N."/>
            <person name="Matsuda Y."/>
            <person name="Veenstra G.J."/>
            <person name="Fujiyama A."/>
            <person name="Harland R.M."/>
            <person name="Taira M."/>
            <person name="Rokhsar D.S."/>
        </authorList>
    </citation>
    <scope>NUCLEOTIDE SEQUENCE [LARGE SCALE GENOMIC DNA]</scope>
    <source>
        <strain evidence="3">J</strain>
    </source>
</reference>
<accession>A0A974D7H3</accession>
<dbReference type="EMBL" id="CM004472">
    <property type="protein sequence ID" value="OCT85751.1"/>
    <property type="molecule type" value="Genomic_DNA"/>
</dbReference>
<evidence type="ECO:0000313" key="2">
    <source>
        <dbReference type="EMBL" id="OCT85751.1"/>
    </source>
</evidence>
<feature type="region of interest" description="Disordered" evidence="1">
    <location>
        <begin position="1"/>
        <end position="68"/>
    </location>
</feature>
<dbReference type="AlphaFoldDB" id="A0A974D7H3"/>
<protein>
    <submittedName>
        <fullName evidence="2">Uncharacterized protein</fullName>
    </submittedName>
</protein>
<proteinExistence type="predicted"/>
<evidence type="ECO:0000256" key="1">
    <source>
        <dbReference type="SAM" id="MobiDB-lite"/>
    </source>
</evidence>
<dbReference type="Proteomes" id="UP000694892">
    <property type="component" value="Chromosome 4L"/>
</dbReference>
<organism evidence="2 3">
    <name type="scientific">Xenopus laevis</name>
    <name type="common">African clawed frog</name>
    <dbReference type="NCBI Taxonomy" id="8355"/>
    <lineage>
        <taxon>Eukaryota</taxon>
        <taxon>Metazoa</taxon>
        <taxon>Chordata</taxon>
        <taxon>Craniata</taxon>
        <taxon>Vertebrata</taxon>
        <taxon>Euteleostomi</taxon>
        <taxon>Amphibia</taxon>
        <taxon>Batrachia</taxon>
        <taxon>Anura</taxon>
        <taxon>Pipoidea</taxon>
        <taxon>Pipidae</taxon>
        <taxon>Xenopodinae</taxon>
        <taxon>Xenopus</taxon>
        <taxon>Xenopus</taxon>
    </lineage>
</organism>